<dbReference type="RefSeq" id="WP_011786624.1">
    <property type="nucleotide sequence ID" value="NC_008740.1"/>
</dbReference>
<name>A1U5I9_MARN8</name>
<dbReference type="AlphaFoldDB" id="A1U5I9"/>
<dbReference type="STRING" id="351348.Maqu_3184"/>
<sequence length="380" mass="42158">MADSNQIVFFPVGNGDMSLIQVGPKGAGGKTILVDLKINGNGEPNRCDVLKELHSHLPKDWRGIPYVDLLVITHPDDDHVAGFHQHFFSGKDPEEYKLLENEDEYELILAKEIWFSEICTRRISKDHRLSDSAVALRSELKRRRNLFEAEDRHFLDGNRLKAVGVVEHDDSKKERWDLDGMVLHRGQTHYMGTAEALILGPFGDSVFDEENQESKNDSSVIIRWTVNGSKLLMGGDASAHIWRHVDREYSDGELTYDLLLAPHHCSWRTLSQDSSSTCDRPRVLQEAKRALSHCEPGAYVIASSKKVKSNDADPPSARAKSQYVDIIGSADRFICLADTGSDTRAPEVKKFVLGMSGVAAVTSSASASAIADSGKPIRHG</sequence>
<reference evidence="2" key="1">
    <citation type="journal article" date="2011" name="Appl. Environ. Microbiol.">
        <title>Genomic potential of Marinobacter aquaeolei, a biogeochemical 'opportunitroph'.</title>
        <authorList>
            <person name="Singer E."/>
            <person name="Webb E.A."/>
            <person name="Nelson W.C."/>
            <person name="Heidelberg J.F."/>
            <person name="Ivanova N."/>
            <person name="Pati A."/>
            <person name="Edwards K.J."/>
        </authorList>
    </citation>
    <scope>NUCLEOTIDE SEQUENCE [LARGE SCALE GENOMIC DNA]</scope>
    <source>
        <strain evidence="2">ATCC 700491 / DSM 11845 / VT8</strain>
    </source>
</reference>
<dbReference type="SUPFAM" id="SSF56281">
    <property type="entry name" value="Metallo-hydrolase/oxidoreductase"/>
    <property type="match status" value="1"/>
</dbReference>
<evidence type="ECO:0000313" key="1">
    <source>
        <dbReference type="EMBL" id="ABM20258.1"/>
    </source>
</evidence>
<gene>
    <name evidence="1" type="ordered locus">Maqu_3184</name>
</gene>
<dbReference type="HOGENOM" id="CLU_044335_0_0_6"/>
<dbReference type="PANTHER" id="PTHR30619:SF1">
    <property type="entry name" value="RECOMBINATION PROTEIN 2"/>
    <property type="match status" value="1"/>
</dbReference>
<dbReference type="InterPro" id="IPR036866">
    <property type="entry name" value="RibonucZ/Hydroxyglut_hydro"/>
</dbReference>
<dbReference type="InterPro" id="IPR052159">
    <property type="entry name" value="Competence_DNA_uptake"/>
</dbReference>
<proteinExistence type="predicted"/>
<organism evidence="1 2">
    <name type="scientific">Marinobacter nauticus (strain ATCC 700491 / DSM 11845 / VT8)</name>
    <name type="common">Marinobacter aquaeolei</name>
    <dbReference type="NCBI Taxonomy" id="351348"/>
    <lineage>
        <taxon>Bacteria</taxon>
        <taxon>Pseudomonadati</taxon>
        <taxon>Pseudomonadota</taxon>
        <taxon>Gammaproteobacteria</taxon>
        <taxon>Pseudomonadales</taxon>
        <taxon>Marinobacteraceae</taxon>
        <taxon>Marinobacter</taxon>
    </lineage>
</organism>
<accession>A1U5I9</accession>
<evidence type="ECO:0000313" key="2">
    <source>
        <dbReference type="Proteomes" id="UP000000998"/>
    </source>
</evidence>
<dbReference type="Proteomes" id="UP000000998">
    <property type="component" value="Chromosome"/>
</dbReference>
<dbReference type="KEGG" id="maq:Maqu_3184"/>
<dbReference type="PANTHER" id="PTHR30619">
    <property type="entry name" value="DNA INTERNALIZATION/COMPETENCE PROTEIN COMEC/REC2"/>
    <property type="match status" value="1"/>
</dbReference>
<dbReference type="Gene3D" id="3.60.15.10">
    <property type="entry name" value="Ribonuclease Z/Hydroxyacylglutathione hydrolase-like"/>
    <property type="match status" value="1"/>
</dbReference>
<dbReference type="eggNOG" id="COG2333">
    <property type="taxonomic scope" value="Bacteria"/>
</dbReference>
<protein>
    <submittedName>
        <fullName evidence="1">Cobyric acid synthase CobQ</fullName>
    </submittedName>
</protein>
<dbReference type="OrthoDB" id="9768813at2"/>
<dbReference type="EMBL" id="CP000514">
    <property type="protein sequence ID" value="ABM20258.1"/>
    <property type="molecule type" value="Genomic_DNA"/>
</dbReference>